<evidence type="ECO:0000313" key="5">
    <source>
        <dbReference type="Proteomes" id="UP001557470"/>
    </source>
</evidence>
<evidence type="ECO:0000256" key="1">
    <source>
        <dbReference type="SAM" id="MobiDB-lite"/>
    </source>
</evidence>
<dbReference type="Pfam" id="PF13765">
    <property type="entry name" value="PRY"/>
    <property type="match status" value="1"/>
</dbReference>
<protein>
    <recommendedName>
        <fullName evidence="3">SPRY-associated domain-containing protein</fullName>
    </recommendedName>
</protein>
<name>A0ABD0XPI2_UMBPY</name>
<sequence>MCVCVSLNIIVFLCFSHSVDHGGEWRLKSGPQKYVCDLTLDPNTVHRKLCLSEENRKVSWRREEQSLPQSRSVSGLASRHSVLLQGLL</sequence>
<dbReference type="AlphaFoldDB" id="A0ABD0XPI2"/>
<keyword evidence="5" id="KW-1185">Reference proteome</keyword>
<dbReference type="Proteomes" id="UP001557470">
    <property type="component" value="Unassembled WGS sequence"/>
</dbReference>
<evidence type="ECO:0000313" key="4">
    <source>
        <dbReference type="EMBL" id="KAL0992577.1"/>
    </source>
</evidence>
<feature type="signal peptide" evidence="2">
    <location>
        <begin position="1"/>
        <end position="16"/>
    </location>
</feature>
<dbReference type="PRINTS" id="PR01407">
    <property type="entry name" value="BUTYPHLNCDUF"/>
</dbReference>
<dbReference type="InterPro" id="IPR003879">
    <property type="entry name" value="Butyrophylin_SPRY"/>
</dbReference>
<dbReference type="SUPFAM" id="SSF49899">
    <property type="entry name" value="Concanavalin A-like lectins/glucanases"/>
    <property type="match status" value="1"/>
</dbReference>
<reference evidence="4 5" key="1">
    <citation type="submission" date="2024-06" db="EMBL/GenBank/DDBJ databases">
        <authorList>
            <person name="Pan Q."/>
            <person name="Wen M."/>
            <person name="Jouanno E."/>
            <person name="Zahm M."/>
            <person name="Klopp C."/>
            <person name="Cabau C."/>
            <person name="Louis A."/>
            <person name="Berthelot C."/>
            <person name="Parey E."/>
            <person name="Roest Crollius H."/>
            <person name="Montfort J."/>
            <person name="Robinson-Rechavi M."/>
            <person name="Bouchez O."/>
            <person name="Lampietro C."/>
            <person name="Lopez Roques C."/>
            <person name="Donnadieu C."/>
            <person name="Postlethwait J."/>
            <person name="Bobe J."/>
            <person name="Verreycken H."/>
            <person name="Guiguen Y."/>
        </authorList>
    </citation>
    <scope>NUCLEOTIDE SEQUENCE [LARGE SCALE GENOMIC DNA]</scope>
    <source>
        <strain evidence="4">Up_M1</strain>
        <tissue evidence="4">Testis</tissue>
    </source>
</reference>
<feature type="region of interest" description="Disordered" evidence="1">
    <location>
        <begin position="62"/>
        <end position="88"/>
    </location>
</feature>
<feature type="chain" id="PRO_5044818845" description="SPRY-associated domain-containing protein" evidence="2">
    <location>
        <begin position="17"/>
        <end position="88"/>
    </location>
</feature>
<dbReference type="Gene3D" id="2.60.120.920">
    <property type="match status" value="1"/>
</dbReference>
<proteinExistence type="predicted"/>
<accession>A0ABD0XPI2</accession>
<feature type="compositionally biased region" description="Polar residues" evidence="1">
    <location>
        <begin position="66"/>
        <end position="75"/>
    </location>
</feature>
<dbReference type="InterPro" id="IPR043136">
    <property type="entry name" value="B30.2/SPRY_sf"/>
</dbReference>
<dbReference type="InterPro" id="IPR006574">
    <property type="entry name" value="PRY"/>
</dbReference>
<dbReference type="InterPro" id="IPR013320">
    <property type="entry name" value="ConA-like_dom_sf"/>
</dbReference>
<evidence type="ECO:0000256" key="2">
    <source>
        <dbReference type="SAM" id="SignalP"/>
    </source>
</evidence>
<dbReference type="EMBL" id="JAGEUA010000003">
    <property type="protein sequence ID" value="KAL0992577.1"/>
    <property type="molecule type" value="Genomic_DNA"/>
</dbReference>
<keyword evidence="2" id="KW-0732">Signal</keyword>
<gene>
    <name evidence="4" type="ORF">UPYG_G00095240</name>
</gene>
<comment type="caution">
    <text evidence="4">The sequence shown here is derived from an EMBL/GenBank/DDBJ whole genome shotgun (WGS) entry which is preliminary data.</text>
</comment>
<feature type="domain" description="SPRY-associated" evidence="3">
    <location>
        <begin position="38"/>
        <end position="70"/>
    </location>
</feature>
<evidence type="ECO:0000259" key="3">
    <source>
        <dbReference type="Pfam" id="PF13765"/>
    </source>
</evidence>
<organism evidence="4 5">
    <name type="scientific">Umbra pygmaea</name>
    <name type="common">Eastern mudminnow</name>
    <dbReference type="NCBI Taxonomy" id="75934"/>
    <lineage>
        <taxon>Eukaryota</taxon>
        <taxon>Metazoa</taxon>
        <taxon>Chordata</taxon>
        <taxon>Craniata</taxon>
        <taxon>Vertebrata</taxon>
        <taxon>Euteleostomi</taxon>
        <taxon>Actinopterygii</taxon>
        <taxon>Neopterygii</taxon>
        <taxon>Teleostei</taxon>
        <taxon>Protacanthopterygii</taxon>
        <taxon>Esociformes</taxon>
        <taxon>Umbridae</taxon>
        <taxon>Umbra</taxon>
    </lineage>
</organism>